<dbReference type="Pfam" id="PF26594">
    <property type="entry name" value="KH_NusA_2nd"/>
    <property type="match status" value="1"/>
</dbReference>
<evidence type="ECO:0000256" key="6">
    <source>
        <dbReference type="ARBA" id="ARBA00023163"/>
    </source>
</evidence>
<keyword evidence="4 7" id="KW-0694">RNA-binding</keyword>
<comment type="function">
    <text evidence="7">Participates in both transcription termination and antitermination.</text>
</comment>
<comment type="subcellular location">
    <subcellularLocation>
        <location evidence="7">Cytoplasm</location>
    </subcellularLocation>
</comment>
<dbReference type="SUPFAM" id="SSF50249">
    <property type="entry name" value="Nucleic acid-binding proteins"/>
    <property type="match status" value="1"/>
</dbReference>
<dbReference type="PROSITE" id="PS50084">
    <property type="entry name" value="KH_TYPE_1"/>
    <property type="match status" value="1"/>
</dbReference>
<evidence type="ECO:0000256" key="7">
    <source>
        <dbReference type="HAMAP-Rule" id="MF_00945"/>
    </source>
</evidence>
<reference evidence="9 10" key="1">
    <citation type="submission" date="2018-06" db="EMBL/GenBank/DDBJ databases">
        <title>Extensive metabolic versatility and redundancy in microbially diverse, dynamic hydrothermal sediments.</title>
        <authorList>
            <person name="Dombrowski N."/>
            <person name="Teske A."/>
            <person name="Baker B.J."/>
        </authorList>
    </citation>
    <scope>NUCLEOTIDE SEQUENCE [LARGE SCALE GENOMIC DNA]</scope>
    <source>
        <strain evidence="9">B35_G9</strain>
    </source>
</reference>
<dbReference type="Gene3D" id="3.30.1480.10">
    <property type="entry name" value="NusA, N-terminal domain"/>
    <property type="match status" value="1"/>
</dbReference>
<dbReference type="PANTHER" id="PTHR22648:SF0">
    <property type="entry name" value="TRANSCRIPTION TERMINATION_ANTITERMINATION PROTEIN NUSA"/>
    <property type="match status" value="1"/>
</dbReference>
<keyword evidence="2 7" id="KW-0963">Cytoplasm</keyword>
<dbReference type="InterPro" id="IPR025249">
    <property type="entry name" value="TF_NusA_KH_1st"/>
</dbReference>
<dbReference type="InterPro" id="IPR030842">
    <property type="entry name" value="TF_NusA_bacterial"/>
</dbReference>
<dbReference type="GO" id="GO:0003700">
    <property type="term" value="F:DNA-binding transcription factor activity"/>
    <property type="evidence" value="ECO:0007669"/>
    <property type="project" value="InterPro"/>
</dbReference>
<evidence type="ECO:0000313" key="9">
    <source>
        <dbReference type="EMBL" id="RKX65774.1"/>
    </source>
</evidence>
<evidence type="ECO:0000259" key="8">
    <source>
        <dbReference type="PROSITE" id="PS50126"/>
    </source>
</evidence>
<evidence type="ECO:0000256" key="3">
    <source>
        <dbReference type="ARBA" id="ARBA00022814"/>
    </source>
</evidence>
<dbReference type="Gene3D" id="1.10.150.20">
    <property type="entry name" value="5' to 3' exonuclease, C-terminal subdomain"/>
    <property type="match status" value="1"/>
</dbReference>
<keyword evidence="3 7" id="KW-0889">Transcription antitermination</keyword>
<dbReference type="Pfam" id="PF13184">
    <property type="entry name" value="KH_NusA_1st"/>
    <property type="match status" value="1"/>
</dbReference>
<keyword evidence="5 7" id="KW-0805">Transcription regulation</keyword>
<dbReference type="Pfam" id="PF08529">
    <property type="entry name" value="NusA_N"/>
    <property type="match status" value="1"/>
</dbReference>
<accession>A0A660S741</accession>
<dbReference type="SMART" id="SM00322">
    <property type="entry name" value="KH"/>
    <property type="match status" value="2"/>
</dbReference>
<dbReference type="CDD" id="cd02134">
    <property type="entry name" value="KH-II_NusA_rpt1"/>
    <property type="match status" value="1"/>
</dbReference>
<dbReference type="SMART" id="SM00316">
    <property type="entry name" value="S1"/>
    <property type="match status" value="1"/>
</dbReference>
<dbReference type="EMBL" id="QNBC01000072">
    <property type="protein sequence ID" value="RKX65774.1"/>
    <property type="molecule type" value="Genomic_DNA"/>
</dbReference>
<name>A0A660S741_UNCT6</name>
<evidence type="ECO:0000256" key="1">
    <source>
        <dbReference type="ARBA" id="ARBA00022472"/>
    </source>
</evidence>
<dbReference type="GO" id="GO:0003677">
    <property type="term" value="F:DNA binding"/>
    <property type="evidence" value="ECO:0007669"/>
    <property type="project" value="InterPro"/>
</dbReference>
<dbReference type="Proteomes" id="UP000282321">
    <property type="component" value="Unassembled WGS sequence"/>
</dbReference>
<dbReference type="SMART" id="SM00278">
    <property type="entry name" value="HhH1"/>
    <property type="match status" value="2"/>
</dbReference>
<dbReference type="Gene3D" id="3.30.300.20">
    <property type="match status" value="2"/>
</dbReference>
<dbReference type="InterPro" id="IPR013735">
    <property type="entry name" value="TF_NusA_N"/>
</dbReference>
<dbReference type="FunFam" id="3.30.300.20:FF:000005">
    <property type="entry name" value="Transcription termination/antitermination protein NusA"/>
    <property type="match status" value="1"/>
</dbReference>
<keyword evidence="1 7" id="KW-0806">Transcription termination</keyword>
<dbReference type="HAMAP" id="MF_00945_B">
    <property type="entry name" value="NusA_B"/>
    <property type="match status" value="1"/>
</dbReference>
<dbReference type="InterPro" id="IPR004087">
    <property type="entry name" value="KH_dom"/>
</dbReference>
<dbReference type="SUPFAM" id="SSF47794">
    <property type="entry name" value="Rad51 N-terminal domain-like"/>
    <property type="match status" value="1"/>
</dbReference>
<dbReference type="InterPro" id="IPR012340">
    <property type="entry name" value="NA-bd_OB-fold"/>
</dbReference>
<evidence type="ECO:0000256" key="2">
    <source>
        <dbReference type="ARBA" id="ARBA00022490"/>
    </source>
</evidence>
<dbReference type="InterPro" id="IPR003583">
    <property type="entry name" value="Hlx-hairpin-Hlx_DNA-bd_motif"/>
</dbReference>
<dbReference type="CDD" id="cd04455">
    <property type="entry name" value="S1_NusA"/>
    <property type="match status" value="1"/>
</dbReference>
<dbReference type="InterPro" id="IPR009019">
    <property type="entry name" value="KH_sf_prok-type"/>
</dbReference>
<comment type="similarity">
    <text evidence="7">Belongs to the NusA family.</text>
</comment>
<dbReference type="Pfam" id="PF00575">
    <property type="entry name" value="S1"/>
    <property type="match status" value="1"/>
</dbReference>
<evidence type="ECO:0000313" key="10">
    <source>
        <dbReference type="Proteomes" id="UP000282321"/>
    </source>
</evidence>
<dbReference type="GO" id="GO:0006281">
    <property type="term" value="P:DNA repair"/>
    <property type="evidence" value="ECO:0007669"/>
    <property type="project" value="InterPro"/>
</dbReference>
<evidence type="ECO:0000256" key="4">
    <source>
        <dbReference type="ARBA" id="ARBA00022884"/>
    </source>
</evidence>
<gene>
    <name evidence="7" type="primary">nusA</name>
    <name evidence="9" type="ORF">DRP44_05570</name>
</gene>
<sequence length="418" mass="47149">MKNFEILEGLTEIARDRGLNKEYVVDILKESILTGAKRKFGRVDNLDVKISIDTGDIEVYQLKKVVRKVVDPVIEITKEQAKQYDEKARIGSEIQVPLDLKRDFGRNAIFVMKQVIAQKVREAEKERSHKEFKAKIGEIITGNIQKITPQKVILNLNKADGIILKPDQIPGEFYRQGQPLRALVMDVIKSKRGIEVMLSRTSPKFLERLFQFEVPEIFEGTVVIKNIARDPGRRSKIAVQTLDDKIDPIGSCIGVRGSRIQAIMNELNREKIDVIQWSSDRKIFITRSLQPAKVSNVILDEKENKAIVVVPDSQIALAIGKDGQNLRLAIQLTGMDIELISESDFKKTPEKLRKSQILVIDMPGISPTLQKKLLESRIDSAQDILTQGVEKLTAIPGVGKKTAEKIYNIALELVNDKK</sequence>
<dbReference type="InterPro" id="IPR010995">
    <property type="entry name" value="DNA_repair_Rad51/TF_NusA_a-hlx"/>
</dbReference>
<dbReference type="GO" id="GO:0031564">
    <property type="term" value="P:transcription antitermination"/>
    <property type="evidence" value="ECO:0007669"/>
    <property type="project" value="UniProtKB-UniRule"/>
</dbReference>
<dbReference type="CDD" id="cd22529">
    <property type="entry name" value="KH-II_NusA_rpt2"/>
    <property type="match status" value="1"/>
</dbReference>
<dbReference type="NCBIfam" id="TIGR01953">
    <property type="entry name" value="NusA"/>
    <property type="match status" value="1"/>
</dbReference>
<dbReference type="InterPro" id="IPR058582">
    <property type="entry name" value="KH_NusA_2nd"/>
</dbReference>
<dbReference type="InterPro" id="IPR015946">
    <property type="entry name" value="KH_dom-like_a/b"/>
</dbReference>
<dbReference type="GO" id="GO:0000166">
    <property type="term" value="F:nucleotide binding"/>
    <property type="evidence" value="ECO:0007669"/>
    <property type="project" value="InterPro"/>
</dbReference>
<dbReference type="SUPFAM" id="SSF69705">
    <property type="entry name" value="Transcription factor NusA, N-terminal domain"/>
    <property type="match status" value="1"/>
</dbReference>
<comment type="caution">
    <text evidence="9">The sequence shown here is derived from an EMBL/GenBank/DDBJ whole genome shotgun (WGS) entry which is preliminary data.</text>
</comment>
<dbReference type="Pfam" id="PF14520">
    <property type="entry name" value="HHH_5"/>
    <property type="match status" value="1"/>
</dbReference>
<dbReference type="PANTHER" id="PTHR22648">
    <property type="entry name" value="TRANSCRIPTION TERMINATION FACTOR NUSA"/>
    <property type="match status" value="1"/>
</dbReference>
<dbReference type="AlphaFoldDB" id="A0A660S741"/>
<dbReference type="InterPro" id="IPR010213">
    <property type="entry name" value="TF_NusA"/>
</dbReference>
<evidence type="ECO:0000256" key="5">
    <source>
        <dbReference type="ARBA" id="ARBA00023015"/>
    </source>
</evidence>
<dbReference type="FunFam" id="3.30.300.20:FF:000002">
    <property type="entry name" value="Transcription termination/antitermination protein NusA"/>
    <property type="match status" value="1"/>
</dbReference>
<dbReference type="GO" id="GO:0006353">
    <property type="term" value="P:DNA-templated transcription termination"/>
    <property type="evidence" value="ECO:0007669"/>
    <property type="project" value="UniProtKB-UniRule"/>
</dbReference>
<dbReference type="Gene3D" id="2.40.50.140">
    <property type="entry name" value="Nucleic acid-binding proteins"/>
    <property type="match status" value="1"/>
</dbReference>
<comment type="subunit">
    <text evidence="7">Monomer. Binds directly to the core enzyme of the DNA-dependent RNA polymerase and to nascent RNA.</text>
</comment>
<proteinExistence type="inferred from homology"/>
<dbReference type="PROSITE" id="PS50126">
    <property type="entry name" value="S1"/>
    <property type="match status" value="1"/>
</dbReference>
<dbReference type="GO" id="GO:0003723">
    <property type="term" value="F:RNA binding"/>
    <property type="evidence" value="ECO:0007669"/>
    <property type="project" value="UniProtKB-UniRule"/>
</dbReference>
<feature type="domain" description="S1 motif" evidence="8">
    <location>
        <begin position="137"/>
        <end position="201"/>
    </location>
</feature>
<dbReference type="SUPFAM" id="SSF54814">
    <property type="entry name" value="Prokaryotic type KH domain (KH-domain type II)"/>
    <property type="match status" value="2"/>
</dbReference>
<dbReference type="GO" id="GO:0005829">
    <property type="term" value="C:cytosol"/>
    <property type="evidence" value="ECO:0007669"/>
    <property type="project" value="TreeGrafter"/>
</dbReference>
<dbReference type="InterPro" id="IPR036555">
    <property type="entry name" value="NusA_N_sf"/>
</dbReference>
<protein>
    <recommendedName>
        <fullName evidence="7">Transcription termination/antitermination protein NusA</fullName>
    </recommendedName>
</protein>
<dbReference type="InterPro" id="IPR003029">
    <property type="entry name" value="S1_domain"/>
</dbReference>
<keyword evidence="6 7" id="KW-0804">Transcription</keyword>
<organism evidence="9 10">
    <name type="scientific">candidate division TA06 bacterium</name>
    <dbReference type="NCBI Taxonomy" id="2250710"/>
    <lineage>
        <taxon>Bacteria</taxon>
        <taxon>Bacteria division TA06</taxon>
    </lineage>
</organism>